<evidence type="ECO:0000313" key="3">
    <source>
        <dbReference type="Proteomes" id="UP000614811"/>
    </source>
</evidence>
<organism evidence="2 3">
    <name type="scientific">Arenicella chitinivorans</name>
    <dbReference type="NCBI Taxonomy" id="1329800"/>
    <lineage>
        <taxon>Bacteria</taxon>
        <taxon>Pseudomonadati</taxon>
        <taxon>Pseudomonadota</taxon>
        <taxon>Gammaproteobacteria</taxon>
        <taxon>Arenicellales</taxon>
        <taxon>Arenicellaceae</taxon>
        <taxon>Arenicella</taxon>
    </lineage>
</organism>
<reference evidence="2" key="1">
    <citation type="journal article" date="2014" name="Int. J. Syst. Evol. Microbiol.">
        <title>Complete genome sequence of Corynebacterium casei LMG S-19264T (=DSM 44701T), isolated from a smear-ripened cheese.</title>
        <authorList>
            <consortium name="US DOE Joint Genome Institute (JGI-PGF)"/>
            <person name="Walter F."/>
            <person name="Albersmeier A."/>
            <person name="Kalinowski J."/>
            <person name="Ruckert C."/>
        </authorList>
    </citation>
    <scope>NUCLEOTIDE SEQUENCE</scope>
    <source>
        <strain evidence="2">KCTC 12711</strain>
    </source>
</reference>
<dbReference type="PROSITE" id="PS51318">
    <property type="entry name" value="TAT"/>
    <property type="match status" value="1"/>
</dbReference>
<dbReference type="RefSeq" id="WP_189400616.1">
    <property type="nucleotide sequence ID" value="NZ_BMXA01000003.1"/>
</dbReference>
<dbReference type="AlphaFoldDB" id="A0A918RSR8"/>
<dbReference type="InterPro" id="IPR011050">
    <property type="entry name" value="Pectin_lyase_fold/virulence"/>
</dbReference>
<reference evidence="2" key="2">
    <citation type="submission" date="2020-09" db="EMBL/GenBank/DDBJ databases">
        <authorList>
            <person name="Sun Q."/>
            <person name="Kim S."/>
        </authorList>
    </citation>
    <scope>NUCLEOTIDE SEQUENCE</scope>
    <source>
        <strain evidence="2">KCTC 12711</strain>
    </source>
</reference>
<dbReference type="InterPro" id="IPR006311">
    <property type="entry name" value="TAT_signal"/>
</dbReference>
<name>A0A918RSR8_9GAMM</name>
<dbReference type="SUPFAM" id="SSF51126">
    <property type="entry name" value="Pectin lyase-like"/>
    <property type="match status" value="2"/>
</dbReference>
<keyword evidence="3" id="KW-1185">Reference proteome</keyword>
<accession>A0A918RSR8</accession>
<dbReference type="InterPro" id="IPR012334">
    <property type="entry name" value="Pectin_lyas_fold"/>
</dbReference>
<sequence>MSERDMSKRRDFISGSLALGGGALASMAITSADASTSLSNNCINVTEAPYSAVGDGVANDTVAFQSALDDAGSLGGGIVFVPTGYYLLDAIEVPRNVTLRGVFEMPPNWKASFTTAENELPQGTTLVASSYTEGVDEAFISLAHHNATVKGLIIYYPGQSKTNPVNYSYTIRGGTPQNQSCDNLSVIDVLLVNSFKGIDFGKYRIGRHLIQRVYGRPISVGIYIDNCQDTGRIEDVHFWPFWAAEPSSGVNGYIANNGVALWLRKSDWQIVNNFFCFGYKIGVKFDKEAEKTNGSGQTYYLGALGGQGTNGQFTNLNIDAANIGIEADYIATQGVTLSNVNIACSSFYGATTRIAITQPQNAQYRGPFTITNGNFWGDFATNIISFAGTNPGVEPGPLRVSNCHFNGWTGVAAISLVSGRASIQGNYFKDLRGKSVYIGSGCDRVIIMGNHFVGNPVENYGSPNLTIIANNL</sequence>
<comment type="caution">
    <text evidence="2">The sequence shown here is derived from an EMBL/GenBank/DDBJ whole genome shotgun (WGS) entry which is preliminary data.</text>
</comment>
<gene>
    <name evidence="2" type="ORF">GCM10008090_20810</name>
</gene>
<protein>
    <recommendedName>
        <fullName evidence="1">Rhamnogalacturonase A/B/Epimerase-like pectate lyase domain-containing protein</fullName>
    </recommendedName>
</protein>
<feature type="domain" description="Rhamnogalacturonase A/B/Epimerase-like pectate lyase" evidence="1">
    <location>
        <begin position="43"/>
        <end position="184"/>
    </location>
</feature>
<evidence type="ECO:0000259" key="1">
    <source>
        <dbReference type="Pfam" id="PF12708"/>
    </source>
</evidence>
<dbReference type="Gene3D" id="2.160.20.10">
    <property type="entry name" value="Single-stranded right-handed beta-helix, Pectin lyase-like"/>
    <property type="match status" value="1"/>
</dbReference>
<dbReference type="InterPro" id="IPR024535">
    <property type="entry name" value="RHGA/B-epi-like_pectate_lyase"/>
</dbReference>
<proteinExistence type="predicted"/>
<dbReference type="Pfam" id="PF12708">
    <property type="entry name" value="Pect-lyase_RHGA_epim"/>
    <property type="match status" value="1"/>
</dbReference>
<dbReference type="EMBL" id="BMXA01000003">
    <property type="protein sequence ID" value="GHA10904.1"/>
    <property type="molecule type" value="Genomic_DNA"/>
</dbReference>
<dbReference type="Proteomes" id="UP000614811">
    <property type="component" value="Unassembled WGS sequence"/>
</dbReference>
<evidence type="ECO:0000313" key="2">
    <source>
        <dbReference type="EMBL" id="GHA10904.1"/>
    </source>
</evidence>